<dbReference type="SUPFAM" id="SSF52210">
    <property type="entry name" value="Succinyl-CoA synthetase domains"/>
    <property type="match status" value="2"/>
</dbReference>
<sequence length="904" mass="96731">MSIHNLDSLFRARSLAVVGASADPSAVGGIIVRNLAEAGFAGELHLVNPKYDEIGGRPCHRGVATLPDGIDCAVVSIPAPAVPSTIETLAKKVCRSAVVITAGLGSGPGSLKQAMLDAARPLGTRIVGPNCLGVAVPGTGMNATFAQSSPMKGDLALISQSGAIVTTLIDWANDRRIGFSGMVSLGDMAEVDFGDLLDWFALDPNTRAILLYVEAITRPKKFMSAARAAARSKPVVVIKSGRHAAAAKAAASHTGALAGVDEVYDAAFRRAGLLRVDDLDELFDAAETLSRVKPFRGDRVSVLTNGGGIGVIAVDRLLDERGTLSPLSPDTIAALDAVLPPTWSRGNPVDIVGDAGPDRYAAALEVLLNDKSTDAILVMNCPTALASSSAAAEAVAETVREQGRHVWPRKPVFAAWLGGQAADATRPVFEAAGVPHFASPTAAVRGVTHLVRYSSALEALMQTPPSLPREFTPNVEAARSVIAEALSRGQSWLSSRQRRRIFEAYHVPVIGIEGADTPEQAGDIAARLLREHEAVAVKIRSPDIQHKSDVGGVRLGMTSRAAAEQAARDVIDAARAAVPTAHIEGVTVEPMVERPAARELIVGLTDDETFGPMVLFGAGGIAVETLRDKALALPPLDLTLARDLIAQTRISRLLNAYRNQPAADLDGIALTLVKIAQMTADLPEIRELDINPLLADEHGVLALDSRIRVEAETHRGRHGVNPRFSISPYPSEWEREIVLSDASAVEVRPVRPEDEPLFEEFFSRVSPEDMRLRFFTPHPDLSHRFLARLTQIDYARAMAFVALTPATGEMLGAVRIHADADHVSGEYAIMVRSDLKGKGLGWELMKLIIDYARADGIKEITGDVLRQNETMLAMCRELGFAEIHSREDPGVVQVRLRLDRPARD</sequence>
<dbReference type="OrthoDB" id="9807426at2"/>
<dbReference type="GO" id="GO:0006099">
    <property type="term" value="P:tricarboxylic acid cycle"/>
    <property type="evidence" value="ECO:0007669"/>
    <property type="project" value="UniProtKB-KW"/>
</dbReference>
<evidence type="ECO:0000256" key="1">
    <source>
        <dbReference type="ARBA" id="ARBA00022532"/>
    </source>
</evidence>
<dbReference type="Pfam" id="PF13380">
    <property type="entry name" value="CoA_binding_2"/>
    <property type="match status" value="1"/>
</dbReference>
<dbReference type="eggNOG" id="COG1670">
    <property type="taxonomic scope" value="Bacteria"/>
</dbReference>
<dbReference type="PANTHER" id="PTHR43334">
    <property type="entry name" value="ACETATE--COA LIGASE [ADP-FORMING]"/>
    <property type="match status" value="1"/>
</dbReference>
<dbReference type="STRING" id="631454.N177_0968"/>
<dbReference type="Gene3D" id="3.40.50.720">
    <property type="entry name" value="NAD(P)-binding Rossmann-like Domain"/>
    <property type="match status" value="1"/>
</dbReference>
<proteinExistence type="predicted"/>
<dbReference type="PANTHER" id="PTHR43334:SF1">
    <property type="entry name" value="3-HYDROXYPROPIONATE--COA LIGASE [ADP-FORMING]"/>
    <property type="match status" value="1"/>
</dbReference>
<dbReference type="InterPro" id="IPR013815">
    <property type="entry name" value="ATP_grasp_subdomain_1"/>
</dbReference>
<dbReference type="EMBL" id="AWXZ01000015">
    <property type="protein sequence ID" value="ESR26468.1"/>
    <property type="molecule type" value="Genomic_DNA"/>
</dbReference>
<dbReference type="Gene3D" id="3.40.50.261">
    <property type="entry name" value="Succinyl-CoA synthetase domains"/>
    <property type="match status" value="2"/>
</dbReference>
<protein>
    <submittedName>
        <fullName evidence="6">Putative Acetyl-CoA synthetase (ADP-forming) alpha and beta chains</fullName>
    </submittedName>
</protein>
<dbReference type="InterPro" id="IPR036291">
    <property type="entry name" value="NAD(P)-bd_dom_sf"/>
</dbReference>
<dbReference type="GO" id="GO:0016747">
    <property type="term" value="F:acyltransferase activity, transferring groups other than amino-acyl groups"/>
    <property type="evidence" value="ECO:0007669"/>
    <property type="project" value="InterPro"/>
</dbReference>
<evidence type="ECO:0000313" key="7">
    <source>
        <dbReference type="Proteomes" id="UP000017819"/>
    </source>
</evidence>
<dbReference type="Pfam" id="PF19045">
    <property type="entry name" value="Ligase_CoA_2"/>
    <property type="match status" value="1"/>
</dbReference>
<organism evidence="6 7">
    <name type="scientific">Lutibaculum baratangense AMV1</name>
    <dbReference type="NCBI Taxonomy" id="631454"/>
    <lineage>
        <taxon>Bacteria</taxon>
        <taxon>Pseudomonadati</taxon>
        <taxon>Pseudomonadota</taxon>
        <taxon>Alphaproteobacteria</taxon>
        <taxon>Hyphomicrobiales</taxon>
        <taxon>Tepidamorphaceae</taxon>
        <taxon>Lutibaculum</taxon>
    </lineage>
</organism>
<evidence type="ECO:0000259" key="5">
    <source>
        <dbReference type="PROSITE" id="PS51186"/>
    </source>
</evidence>
<dbReference type="InterPro" id="IPR051538">
    <property type="entry name" value="Acyl-CoA_Synth/Transferase"/>
</dbReference>
<evidence type="ECO:0000256" key="3">
    <source>
        <dbReference type="ARBA" id="ARBA00022741"/>
    </source>
</evidence>
<dbReference type="CDD" id="cd04301">
    <property type="entry name" value="NAT_SF"/>
    <property type="match status" value="1"/>
</dbReference>
<comment type="caution">
    <text evidence="6">The sequence shown here is derived from an EMBL/GenBank/DDBJ whole genome shotgun (WGS) entry which is preliminary data.</text>
</comment>
<dbReference type="PROSITE" id="PS51186">
    <property type="entry name" value="GNAT"/>
    <property type="match status" value="1"/>
</dbReference>
<dbReference type="Gene3D" id="3.30.1490.20">
    <property type="entry name" value="ATP-grasp fold, A domain"/>
    <property type="match status" value="1"/>
</dbReference>
<name>V4TKX2_9HYPH</name>
<keyword evidence="7" id="KW-1185">Reference proteome</keyword>
<keyword evidence="2" id="KW-0436">Ligase</keyword>
<dbReference type="InterPro" id="IPR043938">
    <property type="entry name" value="Ligase_CoA_dom"/>
</dbReference>
<feature type="domain" description="N-acetyltransferase" evidence="5">
    <location>
        <begin position="745"/>
        <end position="901"/>
    </location>
</feature>
<reference evidence="6 7" key="1">
    <citation type="journal article" date="2014" name="Genome Announc.">
        <title>Draft Genome Sequence of Lutibaculum baratangense Strain AMV1T, Isolated from a Mud Volcano in Andamans, India.</title>
        <authorList>
            <person name="Singh A."/>
            <person name="Sreenivas A."/>
            <person name="Sathyanarayana Reddy G."/>
            <person name="Pinnaka A.K."/>
            <person name="Shivaji S."/>
        </authorList>
    </citation>
    <scope>NUCLEOTIDE SEQUENCE [LARGE SCALE GENOMIC DNA]</scope>
    <source>
        <strain evidence="6 7">AMV1</strain>
    </source>
</reference>
<dbReference type="PATRIC" id="fig|631454.5.peg.955"/>
<dbReference type="GO" id="GO:0005524">
    <property type="term" value="F:ATP binding"/>
    <property type="evidence" value="ECO:0007669"/>
    <property type="project" value="UniProtKB-KW"/>
</dbReference>
<dbReference type="RefSeq" id="WP_023431114.1">
    <property type="nucleotide sequence ID" value="NZ_AWXZ01000015.1"/>
</dbReference>
<dbReference type="InterPro" id="IPR000182">
    <property type="entry name" value="GNAT_dom"/>
</dbReference>
<dbReference type="Gene3D" id="3.40.630.30">
    <property type="match status" value="1"/>
</dbReference>
<keyword evidence="1" id="KW-0816">Tricarboxylic acid cycle</keyword>
<dbReference type="Gene3D" id="3.30.470.20">
    <property type="entry name" value="ATP-grasp fold, B domain"/>
    <property type="match status" value="1"/>
</dbReference>
<accession>V4TKX2</accession>
<dbReference type="Proteomes" id="UP000017819">
    <property type="component" value="Unassembled WGS sequence"/>
</dbReference>
<dbReference type="SUPFAM" id="SSF55729">
    <property type="entry name" value="Acyl-CoA N-acyltransferases (Nat)"/>
    <property type="match status" value="1"/>
</dbReference>
<dbReference type="SMART" id="SM00881">
    <property type="entry name" value="CoA_binding"/>
    <property type="match status" value="1"/>
</dbReference>
<dbReference type="SUPFAM" id="SSF56059">
    <property type="entry name" value="Glutathione synthetase ATP-binding domain-like"/>
    <property type="match status" value="1"/>
</dbReference>
<evidence type="ECO:0000256" key="2">
    <source>
        <dbReference type="ARBA" id="ARBA00022598"/>
    </source>
</evidence>
<evidence type="ECO:0000256" key="4">
    <source>
        <dbReference type="ARBA" id="ARBA00022840"/>
    </source>
</evidence>
<dbReference type="GO" id="GO:0043758">
    <property type="term" value="F:acetate-CoA ligase (ADP-forming) activity"/>
    <property type="evidence" value="ECO:0007669"/>
    <property type="project" value="InterPro"/>
</dbReference>
<dbReference type="SUPFAM" id="SSF51735">
    <property type="entry name" value="NAD(P)-binding Rossmann-fold domains"/>
    <property type="match status" value="1"/>
</dbReference>
<dbReference type="InterPro" id="IPR032875">
    <property type="entry name" value="Succ_CoA_lig_flav_dom"/>
</dbReference>
<dbReference type="InterPro" id="IPR016181">
    <property type="entry name" value="Acyl_CoA_acyltransferase"/>
</dbReference>
<dbReference type="Pfam" id="PF00583">
    <property type="entry name" value="Acetyltransf_1"/>
    <property type="match status" value="1"/>
</dbReference>
<dbReference type="eggNOG" id="COG1042">
    <property type="taxonomic scope" value="Bacteria"/>
</dbReference>
<dbReference type="InterPro" id="IPR003781">
    <property type="entry name" value="CoA-bd"/>
</dbReference>
<evidence type="ECO:0000313" key="6">
    <source>
        <dbReference type="EMBL" id="ESR26468.1"/>
    </source>
</evidence>
<dbReference type="AlphaFoldDB" id="V4TKX2"/>
<dbReference type="Pfam" id="PF13607">
    <property type="entry name" value="Succ_CoA_lig"/>
    <property type="match status" value="1"/>
</dbReference>
<dbReference type="Pfam" id="PF13549">
    <property type="entry name" value="ATP-grasp_5"/>
    <property type="match status" value="1"/>
</dbReference>
<keyword evidence="4" id="KW-0067">ATP-binding</keyword>
<gene>
    <name evidence="6" type="ORF">N177_0968</name>
</gene>
<keyword evidence="3" id="KW-0547">Nucleotide-binding</keyword>
<dbReference type="InterPro" id="IPR016102">
    <property type="entry name" value="Succinyl-CoA_synth-like"/>
</dbReference>